<dbReference type="InterPro" id="IPR035014">
    <property type="entry name" value="STKc_cGK"/>
</dbReference>
<dbReference type="CDD" id="cd05572">
    <property type="entry name" value="STKc_cGK"/>
    <property type="match status" value="1"/>
</dbReference>
<comment type="similarity">
    <text evidence="1 12">Belongs to the protein kinase superfamily. AGC Ser/Thr protein kinase family. cGMP subfamily.</text>
</comment>
<dbReference type="PANTHER" id="PTHR24353">
    <property type="entry name" value="CYCLIC NUCLEOTIDE-DEPENDENT PROTEIN KINASE"/>
    <property type="match status" value="1"/>
</dbReference>
<dbReference type="STRING" id="48709.A0A1D2NL39"/>
<evidence type="ECO:0000256" key="4">
    <source>
        <dbReference type="ARBA" id="ARBA00022535"/>
    </source>
</evidence>
<feature type="region of interest" description="Disordered" evidence="16">
    <location>
        <begin position="64"/>
        <end position="104"/>
    </location>
</feature>
<protein>
    <recommendedName>
        <fullName evidence="2 12">cGMP-dependent protein kinase</fullName>
        <ecNumber evidence="2 12">2.7.11.12</ecNumber>
    </recommendedName>
</protein>
<dbReference type="GO" id="GO:0005524">
    <property type="term" value="F:ATP binding"/>
    <property type="evidence" value="ECO:0007669"/>
    <property type="project" value="UniProtKB-KW"/>
</dbReference>
<feature type="region of interest" description="Disordered" evidence="16">
    <location>
        <begin position="1"/>
        <end position="20"/>
    </location>
</feature>
<accession>A0A1D2NL39</accession>
<evidence type="ECO:0000256" key="8">
    <source>
        <dbReference type="ARBA" id="ARBA00022840"/>
    </source>
</evidence>
<dbReference type="SUPFAM" id="SSF51206">
    <property type="entry name" value="cAMP-binding domain-like"/>
    <property type="match status" value="2"/>
</dbReference>
<dbReference type="InterPro" id="IPR000961">
    <property type="entry name" value="AGC-kinase_C"/>
</dbReference>
<keyword evidence="8 12" id="KW-0067">ATP-binding</keyword>
<evidence type="ECO:0000256" key="14">
    <source>
        <dbReference type="PIRSR" id="PIRSR000559-2"/>
    </source>
</evidence>
<dbReference type="InterPro" id="IPR000595">
    <property type="entry name" value="cNMP-bd_dom"/>
</dbReference>
<feature type="binding site" evidence="14">
    <location>
        <position position="487"/>
    </location>
    <ligand>
        <name>ATP</name>
        <dbReference type="ChEBI" id="CHEBI:30616"/>
    </ligand>
</feature>
<feature type="coiled-coil region" evidence="15">
    <location>
        <begin position="24"/>
        <end position="58"/>
    </location>
</feature>
<dbReference type="EC" id="2.7.11.12" evidence="2 12"/>
<organism evidence="20 21">
    <name type="scientific">Orchesella cincta</name>
    <name type="common">Springtail</name>
    <name type="synonym">Podura cincta</name>
    <dbReference type="NCBI Taxonomy" id="48709"/>
    <lineage>
        <taxon>Eukaryota</taxon>
        <taxon>Metazoa</taxon>
        <taxon>Ecdysozoa</taxon>
        <taxon>Arthropoda</taxon>
        <taxon>Hexapoda</taxon>
        <taxon>Collembola</taxon>
        <taxon>Entomobryomorpha</taxon>
        <taxon>Entomobryoidea</taxon>
        <taxon>Orchesellidae</taxon>
        <taxon>Orchesellinae</taxon>
        <taxon>Orchesella</taxon>
    </lineage>
</organism>
<feature type="domain" description="AGC-kinase C-terminal" evidence="19">
    <location>
        <begin position="739"/>
        <end position="789"/>
    </location>
</feature>
<feature type="domain" description="Cyclic nucleotide-binding" evidence="18">
    <location>
        <begin position="239"/>
        <end position="381"/>
    </location>
</feature>
<evidence type="ECO:0000256" key="5">
    <source>
        <dbReference type="ARBA" id="ARBA00022679"/>
    </source>
</evidence>
<keyword evidence="6 12" id="KW-0547">Nucleotide-binding</keyword>
<dbReference type="InterPro" id="IPR014710">
    <property type="entry name" value="RmlC-like_jellyroll"/>
</dbReference>
<evidence type="ECO:0000256" key="9">
    <source>
        <dbReference type="ARBA" id="ARBA00022992"/>
    </source>
</evidence>
<dbReference type="PRINTS" id="PR00103">
    <property type="entry name" value="CAMPKINASE"/>
</dbReference>
<name>A0A1D2NL39_ORCCI</name>
<evidence type="ECO:0000256" key="6">
    <source>
        <dbReference type="ARBA" id="ARBA00022741"/>
    </source>
</evidence>
<evidence type="ECO:0000256" key="13">
    <source>
        <dbReference type="PIRSR" id="PIRSR000559-1"/>
    </source>
</evidence>
<evidence type="ECO:0000313" key="20">
    <source>
        <dbReference type="EMBL" id="ODN05961.1"/>
    </source>
</evidence>
<keyword evidence="21" id="KW-1185">Reference proteome</keyword>
<evidence type="ECO:0000313" key="21">
    <source>
        <dbReference type="Proteomes" id="UP000094527"/>
    </source>
</evidence>
<dbReference type="Pfam" id="PF00027">
    <property type="entry name" value="cNMP_binding"/>
    <property type="match status" value="2"/>
</dbReference>
<keyword evidence="15" id="KW-0175">Coiled coil</keyword>
<feature type="region of interest" description="Disordered" evidence="16">
    <location>
        <begin position="297"/>
        <end position="320"/>
    </location>
</feature>
<dbReference type="AlphaFoldDB" id="A0A1D2NL39"/>
<evidence type="ECO:0000256" key="7">
    <source>
        <dbReference type="ARBA" id="ARBA00022777"/>
    </source>
</evidence>
<evidence type="ECO:0000259" key="17">
    <source>
        <dbReference type="PROSITE" id="PS50011"/>
    </source>
</evidence>
<proteinExistence type="inferred from homology"/>
<comment type="caution">
    <text evidence="20">The sequence shown here is derived from an EMBL/GenBank/DDBJ whole genome shotgun (WGS) entry which is preliminary data.</text>
</comment>
<feature type="compositionally biased region" description="Polar residues" evidence="16">
    <location>
        <begin position="420"/>
        <end position="430"/>
    </location>
</feature>
<feature type="region of interest" description="Disordered" evidence="16">
    <location>
        <begin position="408"/>
        <end position="430"/>
    </location>
</feature>
<evidence type="ECO:0000256" key="15">
    <source>
        <dbReference type="SAM" id="Coils"/>
    </source>
</evidence>
<evidence type="ECO:0000259" key="18">
    <source>
        <dbReference type="PROSITE" id="PS50042"/>
    </source>
</evidence>
<dbReference type="CDD" id="cd00038">
    <property type="entry name" value="CAP_ED"/>
    <property type="match status" value="2"/>
</dbReference>
<sequence length="789" mass="88919">MSDISDSSPEERPPGNGENIFSELNRLREALIEKEKEINRLQREVHKLKSVIEKSELTRIPSYKEGSHQKKCGVSGECGIVPDSQTKDGASDSAKPTPPDRHNKDFRTRQLIRAALGDNDFLQNLDTDQVRDIVDFMYPQKFNPGEYVIREGDQGCHLYVTAEGQLQVSQDSRNLGILKPGVAFGELALLYNCKRTASVRAITECKTWVLERRAFQMVMVKAGMQRIKDRMTFLKSVPLLKGLDTASLARIADCLEVELYPPGAFIIREGMCGDTFFIISQGRVRVTVSELAVRGADIVEGDEPTEEPKEPSSSSSDQIAPNGAKMLALRELSHGDYFGEHALLREERRSANVIAITNVEVLTLDRESFMQLIGDLSEFNRLKKPLHFSSCSQLPLQASSSSHMTGMNQILDDDDGEGAASSTEKLSKSLPNPSFEMFHYERKEDEFDHSHLKLDDLEFVATLGVGGFGRVDLVKVSFDPTKVFALKCLPKLHIISTQQQDHVYAEKNIMLSCNSPFIARLYRTFKDAKYVYMLMEACLGGEVWSVLRDKGSFDDAISRFIAGCVLQALEYLHEREIVYRDLKPENLMFANNGYIKLVDFGFSKVVKAGQRTWTFCGTPEYCSPEIILNRGHDKLTDLWSCGILLFELLTGYLRYDYITTLLPYSPPYGPHSENALGNDSSSDPLATYNCILKGIDSVKFPKTCSKAAVSLIRRLCRQTPGERLGARNLRDIISHRWFQGFDWDGLRSRKLKPPIIPNLRGPLDTSNFDKFEIEIEDTPDDLSGWDEEF</sequence>
<dbReference type="InterPro" id="IPR011009">
    <property type="entry name" value="Kinase-like_dom_sf"/>
</dbReference>
<dbReference type="OMA" id="YSYFDRY"/>
<dbReference type="Gene3D" id="3.30.200.20">
    <property type="entry name" value="Phosphorylase Kinase, domain 1"/>
    <property type="match status" value="1"/>
</dbReference>
<dbReference type="PROSITE" id="PS00889">
    <property type="entry name" value="CNMP_BINDING_2"/>
    <property type="match status" value="2"/>
</dbReference>
<gene>
    <name evidence="20" type="ORF">Ocin01_00658</name>
</gene>
<feature type="binding site" evidence="14">
    <location>
        <begin position="463"/>
        <end position="471"/>
    </location>
    <ligand>
        <name>ATP</name>
        <dbReference type="ChEBI" id="CHEBI:30616"/>
    </ligand>
</feature>
<dbReference type="PROSITE" id="PS50042">
    <property type="entry name" value="CNMP_BINDING_3"/>
    <property type="match status" value="2"/>
</dbReference>
<evidence type="ECO:0000256" key="12">
    <source>
        <dbReference type="PIRNR" id="PIRNR000559"/>
    </source>
</evidence>
<dbReference type="PROSITE" id="PS50011">
    <property type="entry name" value="PROTEIN_KINASE_DOM"/>
    <property type="match status" value="1"/>
</dbReference>
<dbReference type="Pfam" id="PF00069">
    <property type="entry name" value="Pkinase"/>
    <property type="match status" value="1"/>
</dbReference>
<dbReference type="EMBL" id="LJIJ01000012">
    <property type="protein sequence ID" value="ODN05961.1"/>
    <property type="molecule type" value="Genomic_DNA"/>
</dbReference>
<dbReference type="SMART" id="SM00133">
    <property type="entry name" value="S_TK_X"/>
    <property type="match status" value="1"/>
</dbReference>
<dbReference type="InterPro" id="IPR000719">
    <property type="entry name" value="Prot_kinase_dom"/>
</dbReference>
<keyword evidence="4 12" id="KW-0140">cGMP</keyword>
<comment type="catalytic activity">
    <reaction evidence="11">
        <text>L-seryl-[protein] + ATP = O-phospho-L-seryl-[protein] + ADP + H(+)</text>
        <dbReference type="Rhea" id="RHEA:17989"/>
        <dbReference type="Rhea" id="RHEA-COMP:9863"/>
        <dbReference type="Rhea" id="RHEA-COMP:11604"/>
        <dbReference type="ChEBI" id="CHEBI:15378"/>
        <dbReference type="ChEBI" id="CHEBI:29999"/>
        <dbReference type="ChEBI" id="CHEBI:30616"/>
        <dbReference type="ChEBI" id="CHEBI:83421"/>
        <dbReference type="ChEBI" id="CHEBI:456216"/>
        <dbReference type="EC" id="2.7.11.12"/>
    </reaction>
</comment>
<dbReference type="InterPro" id="IPR002374">
    <property type="entry name" value="cGMP_dep_kinase"/>
</dbReference>
<dbReference type="SMART" id="SM00220">
    <property type="entry name" value="S_TKc"/>
    <property type="match status" value="1"/>
</dbReference>
<evidence type="ECO:0000256" key="1">
    <source>
        <dbReference type="ARBA" id="ARBA00006352"/>
    </source>
</evidence>
<dbReference type="Proteomes" id="UP000094527">
    <property type="component" value="Unassembled WGS sequence"/>
</dbReference>
<dbReference type="Gene3D" id="2.60.120.10">
    <property type="entry name" value="Jelly Rolls"/>
    <property type="match status" value="2"/>
</dbReference>
<keyword evidence="5 12" id="KW-0808">Transferase</keyword>
<feature type="domain" description="Cyclic nucleotide-binding" evidence="18">
    <location>
        <begin position="121"/>
        <end position="236"/>
    </location>
</feature>
<dbReference type="SMART" id="SM00100">
    <property type="entry name" value="cNMP"/>
    <property type="match status" value="2"/>
</dbReference>
<evidence type="ECO:0000256" key="10">
    <source>
        <dbReference type="ARBA" id="ARBA00047298"/>
    </source>
</evidence>
<evidence type="ECO:0000256" key="16">
    <source>
        <dbReference type="SAM" id="MobiDB-lite"/>
    </source>
</evidence>
<evidence type="ECO:0000256" key="2">
    <source>
        <dbReference type="ARBA" id="ARBA00012428"/>
    </source>
</evidence>
<keyword evidence="7 12" id="KW-0418">Kinase</keyword>
<dbReference type="OrthoDB" id="63267at2759"/>
<dbReference type="GO" id="GO:0106310">
    <property type="term" value="F:protein serine kinase activity"/>
    <property type="evidence" value="ECO:0007669"/>
    <property type="project" value="RHEA"/>
</dbReference>
<keyword evidence="3 12" id="KW-0723">Serine/threonine-protein kinase</keyword>
<dbReference type="InterPro" id="IPR018488">
    <property type="entry name" value="cNMP-bd_CS"/>
</dbReference>
<evidence type="ECO:0000259" key="19">
    <source>
        <dbReference type="PROSITE" id="PS51285"/>
    </source>
</evidence>
<dbReference type="FunFam" id="2.60.120.10:FF:000072">
    <property type="entry name" value="cGMP-dependent protein kinase"/>
    <property type="match status" value="1"/>
</dbReference>
<dbReference type="PROSITE" id="PS00108">
    <property type="entry name" value="PROTEIN_KINASE_ST"/>
    <property type="match status" value="1"/>
</dbReference>
<dbReference type="SUPFAM" id="SSF56112">
    <property type="entry name" value="Protein kinase-like (PK-like)"/>
    <property type="match status" value="1"/>
</dbReference>
<dbReference type="PIRSF" id="PIRSF000559">
    <property type="entry name" value="cGMP-dep_kinase"/>
    <property type="match status" value="1"/>
</dbReference>
<evidence type="ECO:0000256" key="3">
    <source>
        <dbReference type="ARBA" id="ARBA00022527"/>
    </source>
</evidence>
<dbReference type="GO" id="GO:0004692">
    <property type="term" value="F:cGMP-dependent protein kinase activity"/>
    <property type="evidence" value="ECO:0007669"/>
    <property type="project" value="UniProtKB-EC"/>
</dbReference>
<dbReference type="GO" id="GO:0030553">
    <property type="term" value="F:cGMP binding"/>
    <property type="evidence" value="ECO:0007669"/>
    <property type="project" value="UniProtKB-KW"/>
</dbReference>
<comment type="catalytic activity">
    <reaction evidence="10 12">
        <text>L-threonyl-[protein] + ATP = O-phospho-L-threonyl-[protein] + ADP + H(+)</text>
        <dbReference type="Rhea" id="RHEA:46608"/>
        <dbReference type="Rhea" id="RHEA-COMP:11060"/>
        <dbReference type="Rhea" id="RHEA-COMP:11605"/>
        <dbReference type="ChEBI" id="CHEBI:15378"/>
        <dbReference type="ChEBI" id="CHEBI:30013"/>
        <dbReference type="ChEBI" id="CHEBI:30616"/>
        <dbReference type="ChEBI" id="CHEBI:61977"/>
        <dbReference type="ChEBI" id="CHEBI:456216"/>
        <dbReference type="EC" id="2.7.11.12"/>
    </reaction>
</comment>
<dbReference type="InterPro" id="IPR008271">
    <property type="entry name" value="Ser/Thr_kinase_AS"/>
</dbReference>
<dbReference type="PANTHER" id="PTHR24353:SF144">
    <property type="match status" value="1"/>
</dbReference>
<keyword evidence="9 12" id="KW-0142">cGMP-binding</keyword>
<dbReference type="PROSITE" id="PS51285">
    <property type="entry name" value="AGC_KINASE_CTER"/>
    <property type="match status" value="1"/>
</dbReference>
<feature type="active site" description="Proton acceptor" evidence="13">
    <location>
        <position position="581"/>
    </location>
</feature>
<dbReference type="Gene3D" id="1.10.510.10">
    <property type="entry name" value="Transferase(Phosphotransferase) domain 1"/>
    <property type="match status" value="1"/>
</dbReference>
<reference evidence="20 21" key="1">
    <citation type="journal article" date="2016" name="Genome Biol. Evol.">
        <title>Gene Family Evolution Reflects Adaptation to Soil Environmental Stressors in the Genome of the Collembolan Orchesella cincta.</title>
        <authorList>
            <person name="Faddeeva-Vakhrusheva A."/>
            <person name="Derks M.F."/>
            <person name="Anvar S.Y."/>
            <person name="Agamennone V."/>
            <person name="Suring W."/>
            <person name="Smit S."/>
            <person name="van Straalen N.M."/>
            <person name="Roelofs D."/>
        </authorList>
    </citation>
    <scope>NUCLEOTIDE SEQUENCE [LARGE SCALE GENOMIC DNA]</scope>
    <source>
        <tissue evidence="20">Mixed pool</tissue>
    </source>
</reference>
<evidence type="ECO:0000256" key="11">
    <source>
        <dbReference type="ARBA" id="ARBA00047462"/>
    </source>
</evidence>
<feature type="domain" description="Protein kinase" evidence="17">
    <location>
        <begin position="457"/>
        <end position="738"/>
    </location>
</feature>
<dbReference type="InterPro" id="IPR018490">
    <property type="entry name" value="cNMP-bd_dom_sf"/>
</dbReference>